<evidence type="ECO:0000313" key="2">
    <source>
        <dbReference type="EMBL" id="KKS47530.1"/>
    </source>
</evidence>
<dbReference type="Proteomes" id="UP000034320">
    <property type="component" value="Unassembled WGS sequence"/>
</dbReference>
<evidence type="ECO:0000313" key="3">
    <source>
        <dbReference type="Proteomes" id="UP000034320"/>
    </source>
</evidence>
<dbReference type="EMBL" id="LCDD01000004">
    <property type="protein sequence ID" value="KKS47530.1"/>
    <property type="molecule type" value="Genomic_DNA"/>
</dbReference>
<gene>
    <name evidence="2" type="ORF">UV09_C0004G0019</name>
</gene>
<proteinExistence type="predicted"/>
<dbReference type="AlphaFoldDB" id="A0A0G0ZFL3"/>
<feature type="coiled-coil region" evidence="1">
    <location>
        <begin position="19"/>
        <end position="46"/>
    </location>
</feature>
<protein>
    <submittedName>
        <fullName evidence="2">Uncharacterized protein</fullName>
    </submittedName>
</protein>
<comment type="caution">
    <text evidence="2">The sequence shown here is derived from an EMBL/GenBank/DDBJ whole genome shotgun (WGS) entry which is preliminary data.</text>
</comment>
<name>A0A0G0ZFL3_9BACT</name>
<accession>A0A0G0ZFL3</accession>
<evidence type="ECO:0000256" key="1">
    <source>
        <dbReference type="SAM" id="Coils"/>
    </source>
</evidence>
<keyword evidence="1" id="KW-0175">Coiled coil</keyword>
<reference evidence="2 3" key="1">
    <citation type="journal article" date="2015" name="Nature">
        <title>rRNA introns, odd ribosomes, and small enigmatic genomes across a large radiation of phyla.</title>
        <authorList>
            <person name="Brown C.T."/>
            <person name="Hug L.A."/>
            <person name="Thomas B.C."/>
            <person name="Sharon I."/>
            <person name="Castelle C.J."/>
            <person name="Singh A."/>
            <person name="Wilkins M.J."/>
            <person name="Williams K.H."/>
            <person name="Banfield J.F."/>
        </authorList>
    </citation>
    <scope>NUCLEOTIDE SEQUENCE [LARGE SCALE GENOMIC DNA]</scope>
</reference>
<sequence>MTDISPPADESSPQDASIMLNLEQMIKNHLTQIDKTKENLKKHQEMLADIFLNDPTFQEHDKQAKESAKIKNATKSELLKRTAVADLSAKVREMKITVKESQGALNEYVREYQRLSGVNEITDEKGNVLEIVYTVKLVRKSSRKS</sequence>
<organism evidence="2 3">
    <name type="scientific">Candidatus Gottesmanbacteria bacterium GW2011_GWA2_42_18</name>
    <dbReference type="NCBI Taxonomy" id="1618442"/>
    <lineage>
        <taxon>Bacteria</taxon>
        <taxon>Candidatus Gottesmaniibacteriota</taxon>
    </lineage>
</organism>